<comment type="caution">
    <text evidence="10">The sequence shown here is derived from an EMBL/GenBank/DDBJ whole genome shotgun (WGS) entry which is preliminary data.</text>
</comment>
<keyword evidence="11" id="KW-1185">Reference proteome</keyword>
<dbReference type="InterPro" id="IPR003738">
    <property type="entry name" value="SRAP"/>
</dbReference>
<reference evidence="10 11" key="1">
    <citation type="submission" date="2020-12" db="EMBL/GenBank/DDBJ databases">
        <title>WGS of Thermoactinomyces spp.</title>
        <authorList>
            <person name="Cheng K."/>
        </authorList>
    </citation>
    <scope>NUCLEOTIDE SEQUENCE [LARGE SCALE GENOMIC DNA]</scope>
    <source>
        <strain evidence="11">CICC 10671\DSM 43846</strain>
    </source>
</reference>
<dbReference type="GO" id="GO:0106300">
    <property type="term" value="P:protein-DNA covalent cross-linking repair"/>
    <property type="evidence" value="ECO:0007669"/>
    <property type="project" value="InterPro"/>
</dbReference>
<keyword evidence="7" id="KW-0456">Lyase</keyword>
<dbReference type="SUPFAM" id="SSF143081">
    <property type="entry name" value="BB1717-like"/>
    <property type="match status" value="1"/>
</dbReference>
<dbReference type="PANTHER" id="PTHR13604:SF0">
    <property type="entry name" value="ABASIC SITE PROCESSING PROTEIN HMCES"/>
    <property type="match status" value="1"/>
</dbReference>
<dbReference type="GO" id="GO:0003697">
    <property type="term" value="F:single-stranded DNA binding"/>
    <property type="evidence" value="ECO:0007669"/>
    <property type="project" value="InterPro"/>
</dbReference>
<evidence type="ECO:0000256" key="3">
    <source>
        <dbReference type="ARBA" id="ARBA00022763"/>
    </source>
</evidence>
<evidence type="ECO:0000256" key="1">
    <source>
        <dbReference type="ARBA" id="ARBA00008136"/>
    </source>
</evidence>
<keyword evidence="5" id="KW-0190">Covalent protein-DNA linkage</keyword>
<evidence type="ECO:0000256" key="6">
    <source>
        <dbReference type="ARBA" id="ARBA00023125"/>
    </source>
</evidence>
<dbReference type="EMBL" id="JAECVW010000002">
    <property type="protein sequence ID" value="MBH8594592.1"/>
    <property type="molecule type" value="Genomic_DNA"/>
</dbReference>
<keyword evidence="2 8" id="KW-0645">Protease</keyword>
<dbReference type="EC" id="3.4.-.-" evidence="8"/>
<evidence type="ECO:0000256" key="5">
    <source>
        <dbReference type="ARBA" id="ARBA00023124"/>
    </source>
</evidence>
<dbReference type="RefSeq" id="WP_181731825.1">
    <property type="nucleotide sequence ID" value="NZ_JACEIR010000003.1"/>
</dbReference>
<evidence type="ECO:0000256" key="2">
    <source>
        <dbReference type="ARBA" id="ARBA00022670"/>
    </source>
</evidence>
<evidence type="ECO:0000256" key="8">
    <source>
        <dbReference type="RuleBase" id="RU364100"/>
    </source>
</evidence>
<name>A0A8I1AB41_THEIN</name>
<protein>
    <recommendedName>
        <fullName evidence="8">Abasic site processing protein</fullName>
        <ecNumber evidence="8">3.4.-.-</ecNumber>
    </recommendedName>
</protein>
<dbReference type="GO" id="GO:0006508">
    <property type="term" value="P:proteolysis"/>
    <property type="evidence" value="ECO:0007669"/>
    <property type="project" value="UniProtKB-KW"/>
</dbReference>
<evidence type="ECO:0000256" key="7">
    <source>
        <dbReference type="ARBA" id="ARBA00023239"/>
    </source>
</evidence>
<dbReference type="Proteomes" id="UP000633619">
    <property type="component" value="Unassembled WGS sequence"/>
</dbReference>
<keyword evidence="6" id="KW-0238">DNA-binding</keyword>
<keyword evidence="4 8" id="KW-0378">Hydrolase</keyword>
<organism evidence="10 11">
    <name type="scientific">Thermoactinomyces intermedius</name>
    <dbReference type="NCBI Taxonomy" id="2024"/>
    <lineage>
        <taxon>Bacteria</taxon>
        <taxon>Bacillati</taxon>
        <taxon>Bacillota</taxon>
        <taxon>Bacilli</taxon>
        <taxon>Bacillales</taxon>
        <taxon>Thermoactinomycetaceae</taxon>
        <taxon>Thermoactinomyces</taxon>
    </lineage>
</organism>
<dbReference type="AlphaFoldDB" id="A0A8I1AB41"/>
<dbReference type="Gene3D" id="3.90.1680.10">
    <property type="entry name" value="SOS response associated peptidase-like"/>
    <property type="match status" value="1"/>
</dbReference>
<evidence type="ECO:0000313" key="10">
    <source>
        <dbReference type="EMBL" id="MBH8594592.1"/>
    </source>
</evidence>
<evidence type="ECO:0000256" key="4">
    <source>
        <dbReference type="ARBA" id="ARBA00022801"/>
    </source>
</evidence>
<dbReference type="GO" id="GO:0016829">
    <property type="term" value="F:lyase activity"/>
    <property type="evidence" value="ECO:0007669"/>
    <property type="project" value="UniProtKB-KW"/>
</dbReference>
<dbReference type="InterPro" id="IPR036590">
    <property type="entry name" value="SRAP-like"/>
</dbReference>
<dbReference type="PANTHER" id="PTHR13604">
    <property type="entry name" value="DC12-RELATED"/>
    <property type="match status" value="1"/>
</dbReference>
<feature type="region of interest" description="Disordered" evidence="9">
    <location>
        <begin position="195"/>
        <end position="222"/>
    </location>
</feature>
<evidence type="ECO:0000313" key="11">
    <source>
        <dbReference type="Proteomes" id="UP000633619"/>
    </source>
</evidence>
<accession>A0A8I1AB41</accession>
<keyword evidence="3" id="KW-0227">DNA damage</keyword>
<gene>
    <name evidence="10" type="ORF">I8U20_04520</name>
</gene>
<dbReference type="Pfam" id="PF02586">
    <property type="entry name" value="SRAP"/>
    <property type="match status" value="1"/>
</dbReference>
<comment type="similarity">
    <text evidence="1 8">Belongs to the SOS response-associated peptidase family.</text>
</comment>
<dbReference type="GO" id="GO:0008233">
    <property type="term" value="F:peptidase activity"/>
    <property type="evidence" value="ECO:0007669"/>
    <property type="project" value="UniProtKB-KW"/>
</dbReference>
<sequence length="222" mass="25900">MCGRFSLAMDFNLLQEKFRFTFPDAWNPRYNIAPSQPVLTVTRQGNRRVGQPMRWGLVPFWAKDPKIGYKMINARAETLNERPVYRHPFRKQRCLIPADGFYEWKRSGKTKQPYRFQIKGGEPFAFAGLWDQWKQGTDLLYTCTIITTRPNALVGEVHNRMPVILKEDDYETWLDPEMDNPVVLQSLLEPYPEDQMEAYPVSQRVNSPKNDDPSLIEPADQG</sequence>
<proteinExistence type="inferred from homology"/>
<evidence type="ECO:0000256" key="9">
    <source>
        <dbReference type="SAM" id="MobiDB-lite"/>
    </source>
</evidence>